<dbReference type="EMBL" id="BMKK01000001">
    <property type="protein sequence ID" value="GGD44646.1"/>
    <property type="molecule type" value="Genomic_DNA"/>
</dbReference>
<proteinExistence type="predicted"/>
<evidence type="ECO:0000313" key="1">
    <source>
        <dbReference type="EMBL" id="GGD44646.1"/>
    </source>
</evidence>
<keyword evidence="2" id="KW-1185">Reference proteome</keyword>
<name>A0A916YGR0_9BACT</name>
<dbReference type="RefSeq" id="WP_188764485.1">
    <property type="nucleotide sequence ID" value="NZ_BMKK01000001.1"/>
</dbReference>
<dbReference type="AlphaFoldDB" id="A0A916YGR0"/>
<accession>A0A916YGR0</accession>
<evidence type="ECO:0000313" key="2">
    <source>
        <dbReference type="Proteomes" id="UP000609064"/>
    </source>
</evidence>
<protein>
    <submittedName>
        <fullName evidence="1">Uncharacterized protein</fullName>
    </submittedName>
</protein>
<gene>
    <name evidence="1" type="ORF">GCM10011514_05840</name>
</gene>
<reference evidence="1" key="2">
    <citation type="submission" date="2020-09" db="EMBL/GenBank/DDBJ databases">
        <authorList>
            <person name="Sun Q."/>
            <person name="Zhou Y."/>
        </authorList>
    </citation>
    <scope>NUCLEOTIDE SEQUENCE</scope>
    <source>
        <strain evidence="1">CGMCC 1.15958</strain>
    </source>
</reference>
<comment type="caution">
    <text evidence="1">The sequence shown here is derived from an EMBL/GenBank/DDBJ whole genome shotgun (WGS) entry which is preliminary data.</text>
</comment>
<dbReference type="Proteomes" id="UP000609064">
    <property type="component" value="Unassembled WGS sequence"/>
</dbReference>
<sequence>MNPDKYKKSQIIFGSGGGFTNLVNEYHLLENGRLYHKKSTDTVFTELGKQNSDSVKIFFDKTKVLFDETKGFREPGNMYYFIKFKHDSTTNEIVWGASKETSPAKAKDLYKELMNLVNLK</sequence>
<organism evidence="1 2">
    <name type="scientific">Emticicia aquatilis</name>
    <dbReference type="NCBI Taxonomy" id="1537369"/>
    <lineage>
        <taxon>Bacteria</taxon>
        <taxon>Pseudomonadati</taxon>
        <taxon>Bacteroidota</taxon>
        <taxon>Cytophagia</taxon>
        <taxon>Cytophagales</taxon>
        <taxon>Leadbetterellaceae</taxon>
        <taxon>Emticicia</taxon>
    </lineage>
</organism>
<reference evidence="1" key="1">
    <citation type="journal article" date="2014" name="Int. J. Syst. Evol. Microbiol.">
        <title>Complete genome sequence of Corynebacterium casei LMG S-19264T (=DSM 44701T), isolated from a smear-ripened cheese.</title>
        <authorList>
            <consortium name="US DOE Joint Genome Institute (JGI-PGF)"/>
            <person name="Walter F."/>
            <person name="Albersmeier A."/>
            <person name="Kalinowski J."/>
            <person name="Ruckert C."/>
        </authorList>
    </citation>
    <scope>NUCLEOTIDE SEQUENCE</scope>
    <source>
        <strain evidence="1">CGMCC 1.15958</strain>
    </source>
</reference>